<keyword evidence="4 9" id="KW-0347">Helicase</keyword>
<dbReference type="SMART" id="SM00382">
    <property type="entry name" value="AAA"/>
    <property type="match status" value="1"/>
</dbReference>
<accession>A0A7D8UIK9</accession>
<dbReference type="GO" id="GO:0006310">
    <property type="term" value="P:DNA recombination"/>
    <property type="evidence" value="ECO:0007669"/>
    <property type="project" value="UniProtKB-KW"/>
</dbReference>
<dbReference type="SUPFAM" id="SSF55658">
    <property type="entry name" value="L9 N-domain-like"/>
    <property type="match status" value="1"/>
</dbReference>
<comment type="catalytic activity">
    <reaction evidence="9">
        <text>ATP + H2O = ADP + phosphate + H(+)</text>
        <dbReference type="Rhea" id="RHEA:13065"/>
        <dbReference type="ChEBI" id="CHEBI:15377"/>
        <dbReference type="ChEBI" id="CHEBI:15378"/>
        <dbReference type="ChEBI" id="CHEBI:30616"/>
        <dbReference type="ChEBI" id="CHEBI:43474"/>
        <dbReference type="ChEBI" id="CHEBI:456216"/>
        <dbReference type="EC" id="5.6.2.3"/>
    </reaction>
</comment>
<dbReference type="PANTHER" id="PTHR47642:SF5">
    <property type="entry name" value="ATP-DEPENDENT DNA HELICASE"/>
    <property type="match status" value="1"/>
</dbReference>
<dbReference type="InterPro" id="IPR037056">
    <property type="entry name" value="RNase_H1_N_sf"/>
</dbReference>
<dbReference type="InterPro" id="IPR011320">
    <property type="entry name" value="RNase_H1_N"/>
</dbReference>
<evidence type="ECO:0000259" key="11">
    <source>
        <dbReference type="SMART" id="SM00382"/>
    </source>
</evidence>
<keyword evidence="13" id="KW-1185">Reference proteome</keyword>
<keyword evidence="6" id="KW-0238">DNA-binding</keyword>
<dbReference type="CDD" id="cd18809">
    <property type="entry name" value="SF1_C_RecD"/>
    <property type="match status" value="1"/>
</dbReference>
<gene>
    <name evidence="12" type="primary">pif1_1</name>
    <name evidence="12" type="ORF">LCER1_G009169</name>
</gene>
<dbReference type="Gene3D" id="3.40.970.10">
    <property type="entry name" value="Ribonuclease H1, N-terminal domain"/>
    <property type="match status" value="1"/>
</dbReference>
<dbReference type="InterPro" id="IPR027417">
    <property type="entry name" value="P-loop_NTPase"/>
</dbReference>
<keyword evidence="8" id="KW-0413">Isomerase</keyword>
<dbReference type="InterPro" id="IPR009027">
    <property type="entry name" value="Ribosomal_bL9/RNase_H1_N"/>
</dbReference>
<evidence type="ECO:0000256" key="1">
    <source>
        <dbReference type="ARBA" id="ARBA00022741"/>
    </source>
</evidence>
<keyword evidence="9" id="KW-0233">DNA recombination</keyword>
<dbReference type="Pfam" id="PF01693">
    <property type="entry name" value="Cauli_VI"/>
    <property type="match status" value="1"/>
</dbReference>
<evidence type="ECO:0000256" key="5">
    <source>
        <dbReference type="ARBA" id="ARBA00022840"/>
    </source>
</evidence>
<dbReference type="SUPFAM" id="SSF52540">
    <property type="entry name" value="P-loop containing nucleoside triphosphate hydrolases"/>
    <property type="match status" value="2"/>
</dbReference>
<dbReference type="GO" id="GO:0016787">
    <property type="term" value="F:hydrolase activity"/>
    <property type="evidence" value="ECO:0007669"/>
    <property type="project" value="UniProtKB-KW"/>
</dbReference>
<dbReference type="GO" id="GO:0006281">
    <property type="term" value="P:DNA repair"/>
    <property type="evidence" value="ECO:0007669"/>
    <property type="project" value="UniProtKB-KW"/>
</dbReference>
<dbReference type="Proteomes" id="UP000481288">
    <property type="component" value="Unassembled WGS sequence"/>
</dbReference>
<evidence type="ECO:0000256" key="6">
    <source>
        <dbReference type="ARBA" id="ARBA00023125"/>
    </source>
</evidence>
<reference evidence="12 13" key="1">
    <citation type="submission" date="2018-05" db="EMBL/GenBank/DDBJ databases">
        <title>Whole genome sequencing for identification of molecular markers to develop diagnostic detection tools for the regulated plant pathogen Lachnellula willkommii.</title>
        <authorList>
            <person name="Giroux E."/>
            <person name="Bilodeau G."/>
        </authorList>
    </citation>
    <scope>NUCLEOTIDE SEQUENCE [LARGE SCALE GENOMIC DNA]</scope>
    <source>
        <strain evidence="12 13">CBS 625.97</strain>
    </source>
</reference>
<dbReference type="EMBL" id="QGMG01001573">
    <property type="protein sequence ID" value="TVY46661.1"/>
    <property type="molecule type" value="Genomic_DNA"/>
</dbReference>
<keyword evidence="1 9" id="KW-0547">Nucleotide-binding</keyword>
<evidence type="ECO:0000256" key="7">
    <source>
        <dbReference type="ARBA" id="ARBA00023204"/>
    </source>
</evidence>
<dbReference type="Pfam" id="PF05970">
    <property type="entry name" value="PIF1"/>
    <property type="match status" value="1"/>
</dbReference>
<evidence type="ECO:0000256" key="9">
    <source>
        <dbReference type="RuleBase" id="RU363044"/>
    </source>
</evidence>
<keyword evidence="3 9" id="KW-0378">Hydrolase</keyword>
<dbReference type="InterPro" id="IPR049163">
    <property type="entry name" value="Pif1-like_2B_dom"/>
</dbReference>
<feature type="compositionally biased region" description="Low complexity" evidence="10">
    <location>
        <begin position="182"/>
        <end position="193"/>
    </location>
</feature>
<evidence type="ECO:0000313" key="12">
    <source>
        <dbReference type="EMBL" id="TVY46661.1"/>
    </source>
</evidence>
<feature type="region of interest" description="Disordered" evidence="10">
    <location>
        <begin position="139"/>
        <end position="203"/>
    </location>
</feature>
<protein>
    <recommendedName>
        <fullName evidence="9">ATP-dependent DNA helicase</fullName>
        <ecNumber evidence="9">5.6.2.3</ecNumber>
    </recommendedName>
</protein>
<dbReference type="InterPro" id="IPR051055">
    <property type="entry name" value="PIF1_helicase"/>
</dbReference>
<dbReference type="InterPro" id="IPR010285">
    <property type="entry name" value="DNA_helicase_pif1-like_DEAD"/>
</dbReference>
<comment type="cofactor">
    <cofactor evidence="9">
        <name>Mg(2+)</name>
        <dbReference type="ChEBI" id="CHEBI:18420"/>
    </cofactor>
</comment>
<dbReference type="GO" id="GO:0000723">
    <property type="term" value="P:telomere maintenance"/>
    <property type="evidence" value="ECO:0007669"/>
    <property type="project" value="InterPro"/>
</dbReference>
<dbReference type="GO" id="GO:0043139">
    <property type="term" value="F:5'-3' DNA helicase activity"/>
    <property type="evidence" value="ECO:0007669"/>
    <property type="project" value="UniProtKB-EC"/>
</dbReference>
<organism evidence="12 13">
    <name type="scientific">Lachnellula cervina</name>
    <dbReference type="NCBI Taxonomy" id="1316786"/>
    <lineage>
        <taxon>Eukaryota</taxon>
        <taxon>Fungi</taxon>
        <taxon>Dikarya</taxon>
        <taxon>Ascomycota</taxon>
        <taxon>Pezizomycotina</taxon>
        <taxon>Leotiomycetes</taxon>
        <taxon>Helotiales</taxon>
        <taxon>Lachnaceae</taxon>
        <taxon>Lachnellula</taxon>
    </lineage>
</organism>
<dbReference type="EC" id="5.6.2.3" evidence="9"/>
<feature type="non-terminal residue" evidence="12">
    <location>
        <position position="772"/>
    </location>
</feature>
<dbReference type="OrthoDB" id="432234at2759"/>
<keyword evidence="7 9" id="KW-0234">DNA repair</keyword>
<evidence type="ECO:0000256" key="10">
    <source>
        <dbReference type="SAM" id="MobiDB-lite"/>
    </source>
</evidence>
<feature type="domain" description="AAA+ ATPase" evidence="11">
    <location>
        <begin position="273"/>
        <end position="411"/>
    </location>
</feature>
<comment type="similarity">
    <text evidence="9">Belongs to the helicase family.</text>
</comment>
<keyword evidence="2 9" id="KW-0227">DNA damage</keyword>
<dbReference type="PANTHER" id="PTHR47642">
    <property type="entry name" value="ATP-DEPENDENT DNA HELICASE"/>
    <property type="match status" value="1"/>
</dbReference>
<evidence type="ECO:0000256" key="3">
    <source>
        <dbReference type="ARBA" id="ARBA00022801"/>
    </source>
</evidence>
<feature type="non-terminal residue" evidence="12">
    <location>
        <position position="1"/>
    </location>
</feature>
<dbReference type="Gene3D" id="3.40.50.300">
    <property type="entry name" value="P-loop containing nucleotide triphosphate hydrolases"/>
    <property type="match status" value="1"/>
</dbReference>
<keyword evidence="5 9" id="KW-0067">ATP-binding</keyword>
<dbReference type="Pfam" id="PF21530">
    <property type="entry name" value="Pif1_2B_dom"/>
    <property type="match status" value="1"/>
</dbReference>
<evidence type="ECO:0000256" key="2">
    <source>
        <dbReference type="ARBA" id="ARBA00022763"/>
    </source>
</evidence>
<dbReference type="GO" id="GO:0005524">
    <property type="term" value="F:ATP binding"/>
    <property type="evidence" value="ECO:0007669"/>
    <property type="project" value="UniProtKB-KW"/>
</dbReference>
<evidence type="ECO:0000256" key="4">
    <source>
        <dbReference type="ARBA" id="ARBA00022806"/>
    </source>
</evidence>
<name>A0A7D8UIK9_9HELO</name>
<dbReference type="InterPro" id="IPR003593">
    <property type="entry name" value="AAA+_ATPase"/>
</dbReference>
<evidence type="ECO:0000313" key="13">
    <source>
        <dbReference type="Proteomes" id="UP000481288"/>
    </source>
</evidence>
<feature type="compositionally biased region" description="Polar residues" evidence="10">
    <location>
        <begin position="146"/>
        <end position="155"/>
    </location>
</feature>
<sequence length="772" mass="87454">YHPQLHLKYDRTFQYRQLSRGFPYVSAVIDNAMTKPKKEGFVVFRGRRPGIYRTWEECNQQVHGFSKPKYLECETFLEAEAQWAEWQRKATAKLAKLANATPAPGNTARMWAQSVHPPTAWIEPSVPQQAQILNRGAPRGWDGMSDPSQFSSPQPLSRAPVHPTAYSYAHPSPQTPLSFQRSSSAIDPTISSSPPVPQYQSNFKRPSTFIDLTEGDENQAPVAKRFKVEHDAEAQLEKLELSRLERDIPVAPVEEKKVELSDEQQRVVNMAMRKNNIFLTGAAGSGKTVTLKEILRRLKMKKKGNKVQVIAPTGIAALPLGGKTTYSFAGWNPDSFREGIVELLKKRKQGAIKGIEDLDVLIIEEISMVENQFLERLNLLFQSVMENTLPFGGKQVIFLGDFHQLPPVKPFARCLQCGADIQPNSKEPNCVSKGCKLPEGAVGVTWSSKWAFKANVWKELKLRHVKLEQIHRQKDSHFQDVLNKIRSGTELTEEEWHHLERPKILPRNAFAIRLMSKLFEVKRFNEQELAKLRCSPKVWRAKDDCIKLFKDKDGFHDVAASYKCKEYKDTLRDHRFLEDLTLKVGARVVLLYNLTPNLVNGSQGVIIGFQPAQQADELERIDPSGNHPSFRKDCMVAYKQTNNEMRPLVRFADGTTQLIPAIASASLRGGAQLHEQYVVCRTQIPLTLAWALSIHKSQGMTLEYVEVSSRDIFEPGQLYVALSRATDADGLRVTGFQRTLLPMDKDVLEFYTKTKWEKLQGRKLKGKGGNKS</sequence>
<evidence type="ECO:0000256" key="8">
    <source>
        <dbReference type="ARBA" id="ARBA00023235"/>
    </source>
</evidence>
<proteinExistence type="inferred from homology"/>
<dbReference type="AlphaFoldDB" id="A0A7D8UIK9"/>
<comment type="caution">
    <text evidence="12">The sequence shown here is derived from an EMBL/GenBank/DDBJ whole genome shotgun (WGS) entry which is preliminary data.</text>
</comment>